<feature type="domain" description="DUF218" evidence="1">
    <location>
        <begin position="48"/>
        <end position="162"/>
    </location>
</feature>
<dbReference type="EMBL" id="SOCE01000001">
    <property type="protein sequence ID" value="TDU90292.1"/>
    <property type="molecule type" value="Genomic_DNA"/>
</dbReference>
<evidence type="ECO:0000313" key="2">
    <source>
        <dbReference type="EMBL" id="TDU90292.1"/>
    </source>
</evidence>
<reference evidence="2 3" key="1">
    <citation type="submission" date="2019-03" db="EMBL/GenBank/DDBJ databases">
        <title>Genomic Encyclopedia of Type Strains, Phase III (KMG-III): the genomes of soil and plant-associated and newly described type strains.</title>
        <authorList>
            <person name="Whitman W."/>
        </authorList>
    </citation>
    <scope>NUCLEOTIDE SEQUENCE [LARGE SCALE GENOMIC DNA]</scope>
    <source>
        <strain evidence="2 3">VKM Ac-2575</strain>
    </source>
</reference>
<keyword evidence="3" id="KW-1185">Reference proteome</keyword>
<dbReference type="Proteomes" id="UP000295151">
    <property type="component" value="Unassembled WGS sequence"/>
</dbReference>
<dbReference type="CDD" id="cd06259">
    <property type="entry name" value="YdcF-like"/>
    <property type="match status" value="1"/>
</dbReference>
<proteinExistence type="predicted"/>
<protein>
    <submittedName>
        <fullName evidence="2">DUF218 domain-containing protein</fullName>
    </submittedName>
</protein>
<dbReference type="OrthoDB" id="3259960at2"/>
<dbReference type="RefSeq" id="WP_133980221.1">
    <property type="nucleotide sequence ID" value="NZ_SOCE01000001.1"/>
</dbReference>
<accession>A0A4R7TDQ5</accession>
<comment type="caution">
    <text evidence="2">The sequence shown here is derived from an EMBL/GenBank/DDBJ whole genome shotgun (WGS) entry which is preliminary data.</text>
</comment>
<dbReference type="Pfam" id="PF02698">
    <property type="entry name" value="DUF218"/>
    <property type="match status" value="1"/>
</dbReference>
<organism evidence="2 3">
    <name type="scientific">Kribbella voronezhensis</name>
    <dbReference type="NCBI Taxonomy" id="2512212"/>
    <lineage>
        <taxon>Bacteria</taxon>
        <taxon>Bacillati</taxon>
        <taxon>Actinomycetota</taxon>
        <taxon>Actinomycetes</taxon>
        <taxon>Propionibacteriales</taxon>
        <taxon>Kribbellaceae</taxon>
        <taxon>Kribbella</taxon>
    </lineage>
</organism>
<dbReference type="AlphaFoldDB" id="A0A4R7TDQ5"/>
<evidence type="ECO:0000259" key="1">
    <source>
        <dbReference type="Pfam" id="PF02698"/>
    </source>
</evidence>
<name>A0A4R7TDQ5_9ACTN</name>
<dbReference type="InterPro" id="IPR003848">
    <property type="entry name" value="DUF218"/>
</dbReference>
<sequence>MGVRRATACGVGGTILLLLWGEYEHWRASHRRLRSADVGVAGSGRGVEAVVVLGFRNAGARINAVNRWRVRVGLRSQRADGPTRLVVCGGPIGGAVSEAELMACYAREVRGYQGELALDTTSRSTWENVQNAIPLIEDATRIKIVSHSLHAEKARAYLRRLRPDLADRVVRGDDYRFGEWILAKPFLAALGKRNLSSVDRAQLNGGIVRPTAVSLGDPLESE</sequence>
<gene>
    <name evidence="2" type="ORF">EV138_3877</name>
</gene>
<evidence type="ECO:0000313" key="3">
    <source>
        <dbReference type="Proteomes" id="UP000295151"/>
    </source>
</evidence>